<evidence type="ECO:0000313" key="1">
    <source>
        <dbReference type="EMBL" id="EFP98379.1"/>
    </source>
</evidence>
<dbReference type="eggNOG" id="ENOG5034AB0">
    <property type="taxonomic scope" value="Bacteria"/>
</dbReference>
<reference evidence="1 2" key="1">
    <citation type="journal article" date="2012" name="Int. J. Syst. Evol. Microbiol.">
        <title>Vibrio caribbeanicus sp. nov., isolated from the marine sponge Scleritoderma cyanea.</title>
        <authorList>
            <person name="Hoffmann M."/>
            <person name="Monday S.R."/>
            <person name="Allard M.W."/>
            <person name="Strain E.A."/>
            <person name="Whittaker P."/>
            <person name="Naum M."/>
            <person name="McCarthy P.J."/>
            <person name="Lopez J.V."/>
            <person name="Fischer M."/>
            <person name="Brown E.W."/>
        </authorList>
    </citation>
    <scope>NUCLEOTIDE SEQUENCE [LARGE SCALE GENOMIC DNA]</scope>
    <source>
        <strain evidence="1 2">ATCC BAA-2122</strain>
    </source>
</reference>
<dbReference type="OrthoDB" id="5825090at2"/>
<keyword evidence="2" id="KW-1185">Reference proteome</keyword>
<organism evidence="1 2">
    <name type="scientific">Vibrio caribbeanicus ATCC BAA-2122</name>
    <dbReference type="NCBI Taxonomy" id="796620"/>
    <lineage>
        <taxon>Bacteria</taxon>
        <taxon>Pseudomonadati</taxon>
        <taxon>Pseudomonadota</taxon>
        <taxon>Gammaproteobacteria</taxon>
        <taxon>Vibrionales</taxon>
        <taxon>Vibrionaceae</taxon>
        <taxon>Vibrio</taxon>
    </lineage>
</organism>
<dbReference type="AlphaFoldDB" id="E3BF16"/>
<gene>
    <name evidence="1" type="ORF">VIBC2010_05624</name>
</gene>
<dbReference type="STRING" id="796620.VIBC2010_05624"/>
<accession>E3BF16</accession>
<evidence type="ECO:0000313" key="2">
    <source>
        <dbReference type="Proteomes" id="UP000002943"/>
    </source>
</evidence>
<dbReference type="EMBL" id="AEIU01000005">
    <property type="protein sequence ID" value="EFP98379.1"/>
    <property type="molecule type" value="Genomic_DNA"/>
</dbReference>
<protein>
    <submittedName>
        <fullName evidence="1">Uncharacterized protein</fullName>
    </submittedName>
</protein>
<sequence>MQQGMLSSVLLLSALLICVPNASSIEMLKLDAEQWLSEPQLQHKTTELYQRIIDEDIDGLNFALQRLSLPAQEVVRYLLLKKVEQQKIPLSTRMALFVEQQKLISPTYHIIQRGDGYELSVPAFNYPAIAFRLLKHWQNNKDTLAFILDAEREDLNLKQWLTGDEYELKEREDLLIRELDTLSPNAVKVLVKQITSEVVISWLPSSQVMVRLAQVSQNKEIYRLLWLMRVDFAIESELIRLAKSQKSSALEQVMLAASSNPGLKNLAIKELTQLKPIPAQVKQFLVALMSGSDDARFVANELVRHGYSTWLEELVATNQSIHANIILSVIAQ</sequence>
<proteinExistence type="predicted"/>
<name>E3BF16_9VIBR</name>
<dbReference type="RefSeq" id="WP_009599471.1">
    <property type="nucleotide sequence ID" value="NZ_AEIU01000005.1"/>
</dbReference>
<dbReference type="Proteomes" id="UP000002943">
    <property type="component" value="Unassembled WGS sequence"/>
</dbReference>
<comment type="caution">
    <text evidence="1">The sequence shown here is derived from an EMBL/GenBank/DDBJ whole genome shotgun (WGS) entry which is preliminary data.</text>
</comment>